<dbReference type="Pfam" id="PF20033">
    <property type="entry name" value="DUF6438"/>
    <property type="match status" value="1"/>
</dbReference>
<dbReference type="RefSeq" id="WP_153835077.1">
    <property type="nucleotide sequence ID" value="NZ_JBHUMW010000056.1"/>
</dbReference>
<dbReference type="EMBL" id="WJEE01000014">
    <property type="protein sequence ID" value="MRI66338.1"/>
    <property type="molecule type" value="Genomic_DNA"/>
</dbReference>
<dbReference type="AlphaFoldDB" id="A0A6N7QWF3"/>
<dbReference type="InterPro" id="IPR045497">
    <property type="entry name" value="DUF6438"/>
</dbReference>
<feature type="domain" description="DUF6438" evidence="1">
    <location>
        <begin position="4"/>
        <end position="109"/>
    </location>
</feature>
<comment type="caution">
    <text evidence="2">The sequence shown here is derived from an EMBL/GenBank/DDBJ whole genome shotgun (WGS) entry which is preliminary data.</text>
</comment>
<organism evidence="2 3">
    <name type="scientific">Gracilibacillus thailandensis</name>
    <dbReference type="NCBI Taxonomy" id="563735"/>
    <lineage>
        <taxon>Bacteria</taxon>
        <taxon>Bacillati</taxon>
        <taxon>Bacillota</taxon>
        <taxon>Bacilli</taxon>
        <taxon>Bacillales</taxon>
        <taxon>Bacillaceae</taxon>
        <taxon>Gracilibacillus</taxon>
    </lineage>
</organism>
<gene>
    <name evidence="2" type="ORF">GH885_08240</name>
</gene>
<protein>
    <recommendedName>
        <fullName evidence="1">DUF6438 domain-containing protein</fullName>
    </recommendedName>
</protein>
<proteinExistence type="predicted"/>
<name>A0A6N7QWF3_9BACI</name>
<accession>A0A6N7QWF3</accession>
<keyword evidence="3" id="KW-1185">Reference proteome</keyword>
<evidence type="ECO:0000313" key="3">
    <source>
        <dbReference type="Proteomes" id="UP000435187"/>
    </source>
</evidence>
<dbReference type="Proteomes" id="UP000435187">
    <property type="component" value="Unassembled WGS sequence"/>
</dbReference>
<evidence type="ECO:0000313" key="2">
    <source>
        <dbReference type="EMBL" id="MRI66338.1"/>
    </source>
</evidence>
<sequence>MFEKIIFSRSTCYGSCPEFDVIVNSNGTAKWFGGMHVYHVDEKEFCIDQGRLKQLAEKLRSIDFRHFTYPSTTVFATDQPYCTIWVKYEDGFVKEVEHYLGDSAEKGSKTKQDFQKLEKLENEIEMILGLKKLIEFPR</sequence>
<evidence type="ECO:0000259" key="1">
    <source>
        <dbReference type="Pfam" id="PF20033"/>
    </source>
</evidence>
<reference evidence="2 3" key="1">
    <citation type="submission" date="2019-10" db="EMBL/GenBank/DDBJ databases">
        <title>Gracilibacillus salitolerans sp. nov., a moderate halophile isolated from a saline soil in northwest China.</title>
        <authorList>
            <person name="Gan L."/>
        </authorList>
    </citation>
    <scope>NUCLEOTIDE SEQUENCE [LARGE SCALE GENOMIC DNA]</scope>
    <source>
        <strain evidence="2 3">TP2-8</strain>
    </source>
</reference>